<organism evidence="3 4">
    <name type="scientific">Streptomyces omiyaensis</name>
    <dbReference type="NCBI Taxonomy" id="68247"/>
    <lineage>
        <taxon>Bacteria</taxon>
        <taxon>Bacillati</taxon>
        <taxon>Actinomycetota</taxon>
        <taxon>Actinomycetes</taxon>
        <taxon>Kitasatosporales</taxon>
        <taxon>Streptomycetaceae</taxon>
        <taxon>Streptomyces</taxon>
    </lineage>
</organism>
<gene>
    <name evidence="3" type="ORF">ACGFYS_03885</name>
</gene>
<keyword evidence="4" id="KW-1185">Reference proteome</keyword>
<reference evidence="3 4" key="1">
    <citation type="submission" date="2024-10" db="EMBL/GenBank/DDBJ databases">
        <title>The Natural Products Discovery Center: Release of the First 8490 Sequenced Strains for Exploring Actinobacteria Biosynthetic Diversity.</title>
        <authorList>
            <person name="Kalkreuter E."/>
            <person name="Kautsar S.A."/>
            <person name="Yang D."/>
            <person name="Bader C.D."/>
            <person name="Teijaro C.N."/>
            <person name="Fluegel L."/>
            <person name="Davis C.M."/>
            <person name="Simpson J.R."/>
            <person name="Lauterbach L."/>
            <person name="Steele A.D."/>
            <person name="Gui C."/>
            <person name="Meng S."/>
            <person name="Li G."/>
            <person name="Viehrig K."/>
            <person name="Ye F."/>
            <person name="Su P."/>
            <person name="Kiefer A.F."/>
            <person name="Nichols A."/>
            <person name="Cepeda A.J."/>
            <person name="Yan W."/>
            <person name="Fan B."/>
            <person name="Jiang Y."/>
            <person name="Adhikari A."/>
            <person name="Zheng C.-J."/>
            <person name="Schuster L."/>
            <person name="Cowan T.M."/>
            <person name="Smanski M.J."/>
            <person name="Chevrette M.G."/>
            <person name="De Carvalho L.P.S."/>
            <person name="Shen B."/>
        </authorList>
    </citation>
    <scope>NUCLEOTIDE SEQUENCE [LARGE SCALE GENOMIC DNA]</scope>
    <source>
        <strain evidence="3 4">NPDC048229</strain>
    </source>
</reference>
<comment type="caution">
    <text evidence="3">The sequence shown here is derived from an EMBL/GenBank/DDBJ whole genome shotgun (WGS) entry which is preliminary data.</text>
</comment>
<evidence type="ECO:0000313" key="4">
    <source>
        <dbReference type="Proteomes" id="UP001604282"/>
    </source>
</evidence>
<evidence type="ECO:0000259" key="2">
    <source>
        <dbReference type="Pfam" id="PF18970"/>
    </source>
</evidence>
<name>A0ABW7BNT5_9ACTN</name>
<dbReference type="Pfam" id="PF18970">
    <property type="entry name" value="DUF5709"/>
    <property type="match status" value="1"/>
</dbReference>
<dbReference type="Proteomes" id="UP001604282">
    <property type="component" value="Unassembled WGS sequence"/>
</dbReference>
<feature type="compositionally biased region" description="Low complexity" evidence="1">
    <location>
        <begin position="28"/>
        <end position="37"/>
    </location>
</feature>
<feature type="compositionally biased region" description="Basic and acidic residues" evidence="1">
    <location>
        <begin position="74"/>
        <end position="89"/>
    </location>
</feature>
<dbReference type="InterPro" id="IPR043763">
    <property type="entry name" value="DUF5709"/>
</dbReference>
<feature type="compositionally biased region" description="Basic and acidic residues" evidence="1">
    <location>
        <begin position="138"/>
        <end position="148"/>
    </location>
</feature>
<feature type="region of interest" description="Disordered" evidence="1">
    <location>
        <begin position="1"/>
        <end position="182"/>
    </location>
</feature>
<evidence type="ECO:0000313" key="3">
    <source>
        <dbReference type="EMBL" id="MFG3188060.1"/>
    </source>
</evidence>
<dbReference type="RefSeq" id="WP_189850409.1">
    <property type="nucleotide sequence ID" value="NZ_BMVV01000011.1"/>
</dbReference>
<dbReference type="EMBL" id="JBICZW010000002">
    <property type="protein sequence ID" value="MFG3188060.1"/>
    <property type="molecule type" value="Genomic_DNA"/>
</dbReference>
<protein>
    <submittedName>
        <fullName evidence="3">DUF5709 domain-containing protein</fullName>
    </submittedName>
</protein>
<evidence type="ECO:0000256" key="1">
    <source>
        <dbReference type="SAM" id="MobiDB-lite"/>
    </source>
</evidence>
<sequence length="182" mass="18518">MVHQESHPTTGSDRPGVNDARGDDVYQPAPSGAADPAGDPDPDNALMTDPVDDMAVPGYSPPERPRGATRHGTTRREQQEGESLDERLAQEIPDAPEEPPPGDDGIGDLPGGDGEPVDEQAGARRAGRLAPIGTPPGGDDHGVARDVGPDDGTAPAEEAAVHVDTAADAGDDLPAPPGDEPG</sequence>
<feature type="domain" description="DUF5709" evidence="2">
    <location>
        <begin position="120"/>
        <end position="164"/>
    </location>
</feature>
<proteinExistence type="predicted"/>
<accession>A0ABW7BNT5</accession>